<organism evidence="2 3">
    <name type="scientific">Tateyamaria omphalii</name>
    <dbReference type="NCBI Taxonomy" id="299262"/>
    <lineage>
        <taxon>Bacteria</taxon>
        <taxon>Pseudomonadati</taxon>
        <taxon>Pseudomonadota</taxon>
        <taxon>Alphaproteobacteria</taxon>
        <taxon>Rhodobacterales</taxon>
        <taxon>Roseobacteraceae</taxon>
        <taxon>Tateyamaria</taxon>
    </lineage>
</organism>
<keyword evidence="1" id="KW-0732">Signal</keyword>
<sequence length="67" mass="6238">MRIKFAILATAAAFGLAACGDTVGEQAVLGGAVGGVGTAALGGNAVAGAAVGAGANVLYCDQNPSRC</sequence>
<dbReference type="STRING" id="299262.BWR18_04215"/>
<evidence type="ECO:0000256" key="1">
    <source>
        <dbReference type="SAM" id="SignalP"/>
    </source>
</evidence>
<feature type="chain" id="PRO_5011958658" description="YMGG-like Gly-zipper domain-containing protein" evidence="1">
    <location>
        <begin position="21"/>
        <end position="67"/>
    </location>
</feature>
<dbReference type="PROSITE" id="PS51257">
    <property type="entry name" value="PROKAR_LIPOPROTEIN"/>
    <property type="match status" value="1"/>
</dbReference>
<dbReference type="AlphaFoldDB" id="A0A1P8MSJ4"/>
<feature type="signal peptide" evidence="1">
    <location>
        <begin position="1"/>
        <end position="20"/>
    </location>
</feature>
<protein>
    <recommendedName>
        <fullName evidence="4">YMGG-like Gly-zipper domain-containing protein</fullName>
    </recommendedName>
</protein>
<evidence type="ECO:0000313" key="2">
    <source>
        <dbReference type="EMBL" id="APX10982.1"/>
    </source>
</evidence>
<reference evidence="2 3" key="1">
    <citation type="submission" date="2017-01" db="EMBL/GenBank/DDBJ databases">
        <title>Complete genome of Tateyamaria omphalii DOK1-4 isolated from seawater in Dokdo.</title>
        <authorList>
            <person name="Kim J.H."/>
            <person name="Chi W.-J."/>
        </authorList>
    </citation>
    <scope>NUCLEOTIDE SEQUENCE [LARGE SCALE GENOMIC DNA]</scope>
    <source>
        <strain evidence="2 3">DOK1-4</strain>
    </source>
</reference>
<name>A0A1P8MSJ4_9RHOB</name>
<dbReference type="KEGG" id="tom:BWR18_04215"/>
<gene>
    <name evidence="2" type="ORF">BWR18_04215</name>
</gene>
<dbReference type="EMBL" id="CP019312">
    <property type="protein sequence ID" value="APX10982.1"/>
    <property type="molecule type" value="Genomic_DNA"/>
</dbReference>
<dbReference type="Proteomes" id="UP000186336">
    <property type="component" value="Chromosome"/>
</dbReference>
<evidence type="ECO:0000313" key="3">
    <source>
        <dbReference type="Proteomes" id="UP000186336"/>
    </source>
</evidence>
<dbReference type="RefSeq" id="WP_076626848.1">
    <property type="nucleotide sequence ID" value="NZ_CP019312.1"/>
</dbReference>
<evidence type="ECO:0008006" key="4">
    <source>
        <dbReference type="Google" id="ProtNLM"/>
    </source>
</evidence>
<proteinExistence type="predicted"/>
<accession>A0A1P8MSJ4</accession>
<keyword evidence="3" id="KW-1185">Reference proteome</keyword>